<name>A0A449H9S5_NOCFR</name>
<dbReference type="AlphaFoldDB" id="A0A449H9S5"/>
<sequence length="121" mass="11520">MAEHTPIFKPGEAITRVASAAVTGGQVLIVSGNDTVAPASAASAAWLGVAAFDAASGEQVTVLSGGVHELTASGPIAAGARVVTAAAGAVADIGAGTDYSQVVGVALAAAAGGKVRVKLVR</sequence>
<organism evidence="1">
    <name type="scientific">Nocardia farcinica</name>
    <dbReference type="NCBI Taxonomy" id="37329"/>
    <lineage>
        <taxon>Bacteria</taxon>
        <taxon>Bacillati</taxon>
        <taxon>Actinomycetota</taxon>
        <taxon>Actinomycetes</taxon>
        <taxon>Mycobacteriales</taxon>
        <taxon>Nocardiaceae</taxon>
        <taxon>Nocardia</taxon>
    </lineage>
</organism>
<evidence type="ECO:0000313" key="1">
    <source>
        <dbReference type="EMBL" id="VFA81596.1"/>
    </source>
</evidence>
<dbReference type="EMBL" id="CAACYE010000005">
    <property type="protein sequence ID" value="VFA81596.1"/>
    <property type="molecule type" value="Genomic_DNA"/>
</dbReference>
<proteinExistence type="predicted"/>
<protein>
    <submittedName>
        <fullName evidence="1">Uncharacterized conserved protein</fullName>
    </submittedName>
</protein>
<reference evidence="1" key="1">
    <citation type="submission" date="2019-02" db="EMBL/GenBank/DDBJ databases">
        <authorList>
            <consortium name="Pathogen Informatics"/>
        </authorList>
    </citation>
    <scope>NUCLEOTIDE SEQUENCE</scope>
    <source>
        <strain evidence="1">3012STDY6733949</strain>
    </source>
</reference>
<gene>
    <name evidence="1" type="ORF">NCTC1935_00183</name>
</gene>
<dbReference type="InterPro" id="IPR011231">
    <property type="entry name" value="Phage_VT1-Sakai_H0018"/>
</dbReference>
<accession>A0A449H9S5</accession>
<dbReference type="RefSeq" id="WP_137354336.1">
    <property type="nucleotide sequence ID" value="NZ_CAACYE020000001.1"/>
</dbReference>
<dbReference type="Pfam" id="PF09956">
    <property type="entry name" value="Phage_cement_2"/>
    <property type="match status" value="1"/>
</dbReference>